<evidence type="ECO:0000259" key="1">
    <source>
        <dbReference type="PROSITE" id="PS51782"/>
    </source>
</evidence>
<dbReference type="InterPro" id="IPR036779">
    <property type="entry name" value="LysM_dom_sf"/>
</dbReference>
<keyword evidence="3" id="KW-1185">Reference proteome</keyword>
<name>A0ABX0IX15_9FLAO</name>
<organism evidence="2 3">
    <name type="scientific">Flavobacterium jejuense</name>
    <dbReference type="NCBI Taxonomy" id="1544455"/>
    <lineage>
        <taxon>Bacteria</taxon>
        <taxon>Pseudomonadati</taxon>
        <taxon>Bacteroidota</taxon>
        <taxon>Flavobacteriia</taxon>
        <taxon>Flavobacteriales</taxon>
        <taxon>Flavobacteriaceae</taxon>
        <taxon>Flavobacterium</taxon>
    </lineage>
</organism>
<reference evidence="2" key="2">
    <citation type="submission" date="2020-02" db="EMBL/GenBank/DDBJ databases">
        <title>Flavobacterium profundi sp. nov., isolated from a deep-sea seamount.</title>
        <authorList>
            <person name="Zhang D.-C."/>
        </authorList>
    </citation>
    <scope>NUCLEOTIDE SEQUENCE</scope>
    <source>
        <strain evidence="2">EC11</strain>
    </source>
</reference>
<dbReference type="CDD" id="cd00118">
    <property type="entry name" value="LysM"/>
    <property type="match status" value="1"/>
</dbReference>
<dbReference type="InterPro" id="IPR018392">
    <property type="entry name" value="LysM"/>
</dbReference>
<dbReference type="Gene3D" id="2.180.10.10">
    <property type="entry name" value="RHS repeat-associated core"/>
    <property type="match status" value="1"/>
</dbReference>
<dbReference type="Proteomes" id="UP000817854">
    <property type="component" value="Unassembled WGS sequence"/>
</dbReference>
<dbReference type="PROSITE" id="PS51782">
    <property type="entry name" value="LYSM"/>
    <property type="match status" value="1"/>
</dbReference>
<reference evidence="2" key="1">
    <citation type="submission" date="2019-05" db="EMBL/GenBank/DDBJ databases">
        <authorList>
            <person name="Lianzixin W."/>
        </authorList>
    </citation>
    <scope>NUCLEOTIDE SEQUENCE</scope>
    <source>
        <strain evidence="2">EC11</strain>
    </source>
</reference>
<dbReference type="SUPFAM" id="SSF54106">
    <property type="entry name" value="LysM domain"/>
    <property type="match status" value="1"/>
</dbReference>
<feature type="domain" description="LysM" evidence="1">
    <location>
        <begin position="68"/>
        <end position="112"/>
    </location>
</feature>
<evidence type="ECO:0000313" key="2">
    <source>
        <dbReference type="EMBL" id="NHN27993.1"/>
    </source>
</evidence>
<sequence>MDNELKGIGNSYTTEFRQYDPRIGRWLSLDPLMADYTNLSPYVSFNNNPILFSDPYGLEGENSIDPPKSHEIKKGETLSEIAKKNNTTVNYLAIWNKIADPDKIKAGDKIYLSDPTEYNNFRNMTAAEYYGINDGTDITIELDKNYNDKSVTSDGLEYKKEQIKVLKFAAGAALGISNMGSVTVAGTLRLPKNRRYNFKGITSTKVPINNLHIENTDGFFQFTGKNLKGEEIEFYGLAGSSHKTKNLEMELVIPGKSGYTNDHTWKNQFSREFLNWRKDLRKYGKENGYESIRIRAQRADDSSSRNPGHFIDVTIKIN</sequence>
<dbReference type="SMART" id="SM00257">
    <property type="entry name" value="LysM"/>
    <property type="match status" value="1"/>
</dbReference>
<dbReference type="EMBL" id="VEVQ02000020">
    <property type="protein sequence ID" value="NHN27993.1"/>
    <property type="molecule type" value="Genomic_DNA"/>
</dbReference>
<accession>A0ABX0IX15</accession>
<dbReference type="NCBIfam" id="TIGR03696">
    <property type="entry name" value="Rhs_assc_core"/>
    <property type="match status" value="1"/>
</dbReference>
<dbReference type="PANTHER" id="PTHR33734">
    <property type="entry name" value="LYSM DOMAIN-CONTAINING GPI-ANCHORED PROTEIN 2"/>
    <property type="match status" value="1"/>
</dbReference>
<comment type="caution">
    <text evidence="2">The sequence shown here is derived from an EMBL/GenBank/DDBJ whole genome shotgun (WGS) entry which is preliminary data.</text>
</comment>
<dbReference type="Gene3D" id="3.10.350.10">
    <property type="entry name" value="LysM domain"/>
    <property type="match status" value="1"/>
</dbReference>
<gene>
    <name evidence="2" type="ORF">FIA58_020125</name>
</gene>
<dbReference type="InterPro" id="IPR022385">
    <property type="entry name" value="Rhs_assc_core"/>
</dbReference>
<proteinExistence type="predicted"/>
<dbReference type="PANTHER" id="PTHR33734:SF22">
    <property type="entry name" value="MEMBRANE-BOUND LYTIC MUREIN TRANSGLYCOSYLASE D"/>
    <property type="match status" value="1"/>
</dbReference>
<evidence type="ECO:0000313" key="3">
    <source>
        <dbReference type="Proteomes" id="UP000817854"/>
    </source>
</evidence>
<dbReference type="Pfam" id="PF01476">
    <property type="entry name" value="LysM"/>
    <property type="match status" value="1"/>
</dbReference>
<protein>
    <submittedName>
        <fullName evidence="2">LysM peptidoglycan-binding domain-containing protein</fullName>
    </submittedName>
</protein>